<dbReference type="EMBL" id="CSAE01000153">
    <property type="protein sequence ID" value="COV59312.1"/>
    <property type="molecule type" value="Genomic_DNA"/>
</dbReference>
<gene>
    <name evidence="2" type="ORF">ERS007703_01688</name>
</gene>
<proteinExistence type="predicted"/>
<feature type="region of interest" description="Disordered" evidence="1">
    <location>
        <begin position="1"/>
        <end position="45"/>
    </location>
</feature>
<feature type="compositionally biased region" description="Low complexity" evidence="1">
    <location>
        <begin position="22"/>
        <end position="45"/>
    </location>
</feature>
<sequence length="45" mass="4660">MSRTSSRPEYSRPSDAELSAMSIGVPSSSATVSSSPSISATRHFG</sequence>
<dbReference type="AlphaFoldDB" id="A0A0U0R0M7"/>
<accession>A0A0U0R0M7</accession>
<protein>
    <submittedName>
        <fullName evidence="2">Uncharacterized protein</fullName>
    </submittedName>
</protein>
<reference evidence="3" key="1">
    <citation type="submission" date="2015-03" db="EMBL/GenBank/DDBJ databases">
        <authorList>
            <consortium name="Pathogen Informatics"/>
        </authorList>
    </citation>
    <scope>NUCLEOTIDE SEQUENCE [LARGE SCALE GENOMIC DNA]</scope>
    <source>
        <strain evidence="3">K00500041</strain>
    </source>
</reference>
<name>A0A0U0R0M7_MYCTX</name>
<dbReference type="Proteomes" id="UP000038802">
    <property type="component" value="Unassembled WGS sequence"/>
</dbReference>
<evidence type="ECO:0000313" key="2">
    <source>
        <dbReference type="EMBL" id="COV59312.1"/>
    </source>
</evidence>
<organism evidence="2 3">
    <name type="scientific">Mycobacterium tuberculosis</name>
    <dbReference type="NCBI Taxonomy" id="1773"/>
    <lineage>
        <taxon>Bacteria</taxon>
        <taxon>Bacillati</taxon>
        <taxon>Actinomycetota</taxon>
        <taxon>Actinomycetes</taxon>
        <taxon>Mycobacteriales</taxon>
        <taxon>Mycobacteriaceae</taxon>
        <taxon>Mycobacterium</taxon>
        <taxon>Mycobacterium tuberculosis complex</taxon>
    </lineage>
</organism>
<evidence type="ECO:0000256" key="1">
    <source>
        <dbReference type="SAM" id="MobiDB-lite"/>
    </source>
</evidence>
<evidence type="ECO:0000313" key="3">
    <source>
        <dbReference type="Proteomes" id="UP000038802"/>
    </source>
</evidence>